<dbReference type="KEGG" id="vg:55003746"/>
<reference evidence="1 2" key="1">
    <citation type="submission" date="2018-08" db="EMBL/GenBank/DDBJ databases">
        <authorList>
            <person name="Miller G.E."/>
            <person name="Abrahams R."/>
            <person name="Bazan D.C."/>
            <person name="Beglau B.C."/>
            <person name="Blaylock E.C."/>
            <person name="Choi J.D."/>
            <person name="Grewal S.K."/>
            <person name="Hernandez E.V."/>
            <person name="Kim D.J."/>
            <person name="Kim K."/>
            <person name="Lee Y."/>
            <person name="Linde M.K."/>
            <person name="Lopez M.B."/>
            <person name="Pangalila E."/>
            <person name="Parker M.A."/>
            <person name="Specht R.C."/>
            <person name="Teng M.C."/>
            <person name="Toledo B."/>
            <person name="Tran S."/>
            <person name="Yu H."/>
            <person name="Kalaj N."/>
            <person name="Muthiah A.S."/>
            <person name="Dean N.S."/>
            <person name="Diaz A."/>
            <person name="Garlena R.A."/>
            <person name="Russell D.A."/>
            <person name="Pope W.H."/>
            <person name="Jacobs-Sera D."/>
            <person name="Hatfull G.F."/>
        </authorList>
    </citation>
    <scope>NUCLEOTIDE SEQUENCE [LARGE SCALE GENOMIC DNA]</scope>
</reference>
<evidence type="ECO:0000313" key="1">
    <source>
        <dbReference type="EMBL" id="AYB70181.2"/>
    </source>
</evidence>
<sequence>MCDSAHPPCARHTCCHTSSEGGLMGQLEGESLGWPICPVCHLRMHPANAADGFRTHPACDTPQRANGYGRRTGGYAIPQPY</sequence>
<gene>
    <name evidence="1" type="primary">72</name>
    <name evidence="1" type="ORF">SEA_ONEIAGILLIAN_71</name>
</gene>
<organism evidence="1 2">
    <name type="scientific">Microbacterium phage OneinaGillian</name>
    <dbReference type="NCBI Taxonomy" id="2301604"/>
    <lineage>
        <taxon>Viruses</taxon>
        <taxon>Duplodnaviria</taxon>
        <taxon>Heunggongvirae</taxon>
        <taxon>Uroviricota</taxon>
        <taxon>Caudoviricetes</taxon>
        <taxon>Gillianvirus</taxon>
        <taxon>Gillianvirus oneinagillian</taxon>
    </lineage>
</organism>
<keyword evidence="2" id="KW-1185">Reference proteome</keyword>
<name>A0A385UF11_9CAUD</name>
<protein>
    <submittedName>
        <fullName evidence="1">Uncharacterized protein</fullName>
    </submittedName>
</protein>
<dbReference type="Proteomes" id="UP000279330">
    <property type="component" value="Segment"/>
</dbReference>
<proteinExistence type="predicted"/>
<accession>A0A385UF11</accession>
<dbReference type="GeneID" id="55003746"/>
<dbReference type="EMBL" id="MH727556">
    <property type="protein sequence ID" value="AYB70181.2"/>
    <property type="molecule type" value="Genomic_DNA"/>
</dbReference>
<dbReference type="RefSeq" id="YP_009812677.1">
    <property type="nucleotide sequence ID" value="NC_048068.1"/>
</dbReference>
<evidence type="ECO:0000313" key="2">
    <source>
        <dbReference type="Proteomes" id="UP000279330"/>
    </source>
</evidence>